<protein>
    <submittedName>
        <fullName evidence="1">Uncharacterized protein</fullName>
    </submittedName>
</protein>
<accession>A0A1E5UC57</accession>
<comment type="caution">
    <text evidence="1">The sequence shown here is derived from an EMBL/GenBank/DDBJ whole genome shotgun (WGS) entry which is preliminary data.</text>
</comment>
<sequence>MLMILKINMCKYIARTIIFLKLAFRKKPKHQKSLERM</sequence>
<dbReference type="EMBL" id="MKGI01000078">
    <property type="protein sequence ID" value="OEL10235.1"/>
    <property type="molecule type" value="Genomic_DNA"/>
</dbReference>
<evidence type="ECO:0000313" key="1">
    <source>
        <dbReference type="EMBL" id="OEL10235.1"/>
    </source>
</evidence>
<keyword evidence="2" id="KW-1185">Reference proteome</keyword>
<organism evidence="1 2">
    <name type="scientific">Cloacibacterium normanense</name>
    <dbReference type="NCBI Taxonomy" id="237258"/>
    <lineage>
        <taxon>Bacteria</taxon>
        <taxon>Pseudomonadati</taxon>
        <taxon>Bacteroidota</taxon>
        <taxon>Flavobacteriia</taxon>
        <taxon>Flavobacteriales</taxon>
        <taxon>Weeksellaceae</taxon>
    </lineage>
</organism>
<reference evidence="1 2" key="1">
    <citation type="submission" date="2016-09" db="EMBL/GenBank/DDBJ databases">
        <authorList>
            <person name="Capua I."/>
            <person name="De Benedictis P."/>
            <person name="Joannis T."/>
            <person name="Lombin L.H."/>
            <person name="Cattoli G."/>
        </authorList>
    </citation>
    <scope>NUCLEOTIDE SEQUENCE [LARGE SCALE GENOMIC DNA]</scope>
    <source>
        <strain evidence="1 2">NRS-1</strain>
    </source>
</reference>
<name>A0A1E5UC57_9FLAO</name>
<proteinExistence type="predicted"/>
<dbReference type="Proteomes" id="UP000095601">
    <property type="component" value="Unassembled WGS sequence"/>
</dbReference>
<evidence type="ECO:0000313" key="2">
    <source>
        <dbReference type="Proteomes" id="UP000095601"/>
    </source>
</evidence>
<gene>
    <name evidence="1" type="ORF">BHF72_0599</name>
</gene>
<dbReference type="AlphaFoldDB" id="A0A1E5UC57"/>